<organism evidence="1 2">
    <name type="scientific">Winogradskyella flava</name>
    <dbReference type="NCBI Taxonomy" id="1884876"/>
    <lineage>
        <taxon>Bacteria</taxon>
        <taxon>Pseudomonadati</taxon>
        <taxon>Bacteroidota</taxon>
        <taxon>Flavobacteriia</taxon>
        <taxon>Flavobacteriales</taxon>
        <taxon>Flavobacteriaceae</taxon>
        <taxon>Winogradskyella</taxon>
    </lineage>
</organism>
<dbReference type="SUPFAM" id="SSF53795">
    <property type="entry name" value="PEP carboxykinase-like"/>
    <property type="match status" value="1"/>
</dbReference>
<evidence type="ECO:0008006" key="3">
    <source>
        <dbReference type="Google" id="ProtNLM"/>
    </source>
</evidence>
<dbReference type="Proteomes" id="UP000533900">
    <property type="component" value="Unassembled WGS sequence"/>
</dbReference>
<evidence type="ECO:0000313" key="2">
    <source>
        <dbReference type="Proteomes" id="UP000533900"/>
    </source>
</evidence>
<proteinExistence type="predicted"/>
<dbReference type="Gene3D" id="3.40.50.300">
    <property type="entry name" value="P-loop containing nucleotide triphosphate hydrolases"/>
    <property type="match status" value="1"/>
</dbReference>
<dbReference type="InterPro" id="IPR027417">
    <property type="entry name" value="P-loop_NTPase"/>
</dbReference>
<dbReference type="RefSeq" id="WP_185788142.1">
    <property type="nucleotide sequence ID" value="NZ_JACLCP010000001.1"/>
</dbReference>
<dbReference type="EMBL" id="JACLCP010000001">
    <property type="protein sequence ID" value="MBC2844472.1"/>
    <property type="molecule type" value="Genomic_DNA"/>
</dbReference>
<gene>
    <name evidence="1" type="ORF">H7F21_05155</name>
</gene>
<sequence length="376" mass="43234">MNNDLAPTYKRLFSPYWVLWYSTSNNYSVVESEFKMILDVYFDSNSFDEFSSKLAMIDSKSDASVISRNIENYLQACNLISKPTKKNSPKFKASFRNICRQYKIKNQKIEIFFDSKLVEKTIHPSIAHLKVKNNTKAEVIFDIYLEEDFLCLFINETLITSIPKRDYHLLQGKFFMELISLANNKAETDWLGTFHGSTIADGRNSILIIGKSGKGKSTLCALLAANGYELVADDVSPMLSRDLNIYRNHSALSIKQGAFDRLKNIIDGFENLPTTYFNKSKGLIKHVPFEKPKKDHYPCKAIVMVNYKNESETTLDSISIKKVLETLIPDSWLSPNQAYAKQFIDWLEQSELYQLTYSDTKSVINRLSVLFDELRN</sequence>
<comment type="caution">
    <text evidence="1">The sequence shown here is derived from an EMBL/GenBank/DDBJ whole genome shotgun (WGS) entry which is preliminary data.</text>
</comment>
<name>A0A842IMJ9_9FLAO</name>
<protein>
    <recommendedName>
        <fullName evidence="3">HprK-related kinase B</fullName>
    </recommendedName>
</protein>
<accession>A0A842IMJ9</accession>
<dbReference type="AlphaFoldDB" id="A0A842IMJ9"/>
<reference evidence="1" key="1">
    <citation type="submission" date="2020-08" db="EMBL/GenBank/DDBJ databases">
        <title>Winogradskyella ouciana sp. nov., isolated from the hadal seawater of the Mariana Trench.</title>
        <authorList>
            <person name="He X."/>
        </authorList>
    </citation>
    <scope>NUCLEOTIDE SEQUENCE [LARGE SCALE GENOMIC DNA]</scope>
    <source>
        <strain evidence="1">KCTC 52348</strain>
    </source>
</reference>
<evidence type="ECO:0000313" key="1">
    <source>
        <dbReference type="EMBL" id="MBC2844472.1"/>
    </source>
</evidence>
<keyword evidence="2" id="KW-1185">Reference proteome</keyword>